<evidence type="ECO:0000256" key="3">
    <source>
        <dbReference type="ARBA" id="ARBA00004906"/>
    </source>
</evidence>
<comment type="caution">
    <text evidence="14">The sequence shown here is derived from an EMBL/GenBank/DDBJ whole genome shotgun (WGS) entry which is preliminary data.</text>
</comment>
<evidence type="ECO:0000259" key="13">
    <source>
        <dbReference type="PROSITE" id="PS50089"/>
    </source>
</evidence>
<gene>
    <name evidence="14" type="ORF">LVIROSA_LOCUS10889</name>
</gene>
<dbReference type="PROSITE" id="PS00518">
    <property type="entry name" value="ZF_RING_1"/>
    <property type="match status" value="1"/>
</dbReference>
<dbReference type="InterPro" id="IPR013083">
    <property type="entry name" value="Znf_RING/FYVE/PHD"/>
</dbReference>
<keyword evidence="5 11" id="KW-0479">Metal-binding</keyword>
<comment type="pathway">
    <text evidence="3 11">Protein modification; protein ubiquitination.</text>
</comment>
<evidence type="ECO:0000256" key="2">
    <source>
        <dbReference type="ARBA" id="ARBA00004308"/>
    </source>
</evidence>
<dbReference type="SUPFAM" id="SSF57850">
    <property type="entry name" value="RING/U-box"/>
    <property type="match status" value="1"/>
</dbReference>
<evidence type="ECO:0000256" key="8">
    <source>
        <dbReference type="ARBA" id="ARBA00022833"/>
    </source>
</evidence>
<keyword evidence="6 10" id="KW-0863">Zinc-finger</keyword>
<evidence type="ECO:0000256" key="12">
    <source>
        <dbReference type="SAM" id="MobiDB-lite"/>
    </source>
</evidence>
<dbReference type="InterPro" id="IPR017907">
    <property type="entry name" value="Znf_RING_CS"/>
</dbReference>
<comment type="domain">
    <text evidence="11">The RING-type zinc finger domain is responsible for E3 ligase activity.</text>
</comment>
<dbReference type="GO" id="GO:0061630">
    <property type="term" value="F:ubiquitin protein ligase activity"/>
    <property type="evidence" value="ECO:0007669"/>
    <property type="project" value="UniProtKB-UniRule"/>
</dbReference>
<dbReference type="GO" id="GO:0008270">
    <property type="term" value="F:zinc ion binding"/>
    <property type="evidence" value="ECO:0007669"/>
    <property type="project" value="UniProtKB-KW"/>
</dbReference>
<dbReference type="Gene3D" id="3.30.40.10">
    <property type="entry name" value="Zinc/RING finger domain, C3HC4 (zinc finger)"/>
    <property type="match status" value="1"/>
</dbReference>
<sequence length="324" mass="35353">MAGVGTGLVQRFGHWAKSEARRVGRPLDHFCCQISKRHACRARETSIKKTTLKSSVLGTSTHNLVSMASYLHETVLQENINKNDESSLKKWNSSSNSIDESNNVPSDNFDCNIYLDTVQDPVVTLCGHLYCWPCIYKWIDLSHKVNPLCPIPRRPSMPSCGVHVMPCQQHIFHGFQQEVPDVTLPTSPISGMFGEMVYEGIFGNSRDLLFGYEESYGLAWLSTQRARRQTVRDERSSSDGEKEIQTGTAPRSIDGPVVQLLCSSVSEEGCEGRGLGVSKGSESGGWHRVVMAKDNDDSNGVVASVGDGGAVMAAGCSAASSLFC</sequence>
<dbReference type="InterPro" id="IPR045103">
    <property type="entry name" value="RNF5/RNF185-like"/>
</dbReference>
<dbReference type="GO" id="GO:0005789">
    <property type="term" value="C:endoplasmic reticulum membrane"/>
    <property type="evidence" value="ECO:0007669"/>
    <property type="project" value="UniProtKB-SubCell"/>
</dbReference>
<dbReference type="AlphaFoldDB" id="A0AAU9MNU1"/>
<keyword evidence="7 11" id="KW-0833">Ubl conjugation pathway</keyword>
<organism evidence="14 15">
    <name type="scientific">Lactuca virosa</name>
    <dbReference type="NCBI Taxonomy" id="75947"/>
    <lineage>
        <taxon>Eukaryota</taxon>
        <taxon>Viridiplantae</taxon>
        <taxon>Streptophyta</taxon>
        <taxon>Embryophyta</taxon>
        <taxon>Tracheophyta</taxon>
        <taxon>Spermatophyta</taxon>
        <taxon>Magnoliopsida</taxon>
        <taxon>eudicotyledons</taxon>
        <taxon>Gunneridae</taxon>
        <taxon>Pentapetalae</taxon>
        <taxon>asterids</taxon>
        <taxon>campanulids</taxon>
        <taxon>Asterales</taxon>
        <taxon>Asteraceae</taxon>
        <taxon>Cichorioideae</taxon>
        <taxon>Cichorieae</taxon>
        <taxon>Lactucinae</taxon>
        <taxon>Lactuca</taxon>
    </lineage>
</organism>
<keyword evidence="15" id="KW-1185">Reference proteome</keyword>
<evidence type="ECO:0000256" key="7">
    <source>
        <dbReference type="ARBA" id="ARBA00022786"/>
    </source>
</evidence>
<evidence type="ECO:0000256" key="6">
    <source>
        <dbReference type="ARBA" id="ARBA00022771"/>
    </source>
</evidence>
<evidence type="ECO:0000256" key="9">
    <source>
        <dbReference type="ARBA" id="ARBA00023136"/>
    </source>
</evidence>
<comment type="subcellular location">
    <subcellularLocation>
        <location evidence="2">Endomembrane system</location>
    </subcellularLocation>
    <subcellularLocation>
        <location evidence="11">Endoplasmic reticulum membrane</location>
        <topology evidence="11">Single-pass type IV membrane protein</topology>
    </subcellularLocation>
</comment>
<dbReference type="InterPro" id="IPR018957">
    <property type="entry name" value="Znf_C3HC4_RING-type"/>
</dbReference>
<dbReference type="EMBL" id="CAKMRJ010001112">
    <property type="protein sequence ID" value="CAH1423615.1"/>
    <property type="molecule type" value="Genomic_DNA"/>
</dbReference>
<evidence type="ECO:0000256" key="11">
    <source>
        <dbReference type="RuleBase" id="RU369090"/>
    </source>
</evidence>
<keyword evidence="9" id="KW-0472">Membrane</keyword>
<dbReference type="PANTHER" id="PTHR12313">
    <property type="entry name" value="E3 UBIQUITIN-PROTEIN LIGASE RNF5-RELATED"/>
    <property type="match status" value="1"/>
</dbReference>
<dbReference type="EC" id="2.3.2.27" evidence="11"/>
<evidence type="ECO:0000256" key="4">
    <source>
        <dbReference type="ARBA" id="ARBA00022679"/>
    </source>
</evidence>
<evidence type="ECO:0000256" key="1">
    <source>
        <dbReference type="ARBA" id="ARBA00000900"/>
    </source>
</evidence>
<comment type="catalytic activity">
    <reaction evidence="1 11">
        <text>S-ubiquitinyl-[E2 ubiquitin-conjugating enzyme]-L-cysteine + [acceptor protein]-L-lysine = [E2 ubiquitin-conjugating enzyme]-L-cysteine + N(6)-ubiquitinyl-[acceptor protein]-L-lysine.</text>
        <dbReference type="EC" id="2.3.2.27"/>
    </reaction>
</comment>
<reference evidence="14 15" key="1">
    <citation type="submission" date="2022-01" db="EMBL/GenBank/DDBJ databases">
        <authorList>
            <person name="Xiong W."/>
            <person name="Schranz E."/>
        </authorList>
    </citation>
    <scope>NUCLEOTIDE SEQUENCE [LARGE SCALE GENOMIC DNA]</scope>
</reference>
<evidence type="ECO:0000256" key="5">
    <source>
        <dbReference type="ARBA" id="ARBA00022723"/>
    </source>
</evidence>
<protein>
    <recommendedName>
        <fullName evidence="11">E3 ubiquitin-protein ligase RMA</fullName>
        <ecNumber evidence="11">2.3.2.27</ecNumber>
    </recommendedName>
    <alternativeName>
        <fullName evidence="11">Protein RING membrane-anchor</fullName>
    </alternativeName>
    <alternativeName>
        <fullName evidence="11">RING-type E3 ubiquitin transferase RMA</fullName>
    </alternativeName>
</protein>
<dbReference type="PROSITE" id="PS50089">
    <property type="entry name" value="ZF_RING_2"/>
    <property type="match status" value="1"/>
</dbReference>
<keyword evidence="11" id="KW-0256">Endoplasmic reticulum</keyword>
<dbReference type="Proteomes" id="UP001157418">
    <property type="component" value="Unassembled WGS sequence"/>
</dbReference>
<keyword evidence="8 11" id="KW-0862">Zinc</keyword>
<comment type="function">
    <text evidence="11">E3 ubiquitin-protein ligase.</text>
</comment>
<accession>A0AAU9MNU1</accession>
<feature type="compositionally biased region" description="Basic and acidic residues" evidence="12">
    <location>
        <begin position="231"/>
        <end position="244"/>
    </location>
</feature>
<dbReference type="InterPro" id="IPR001841">
    <property type="entry name" value="Znf_RING"/>
</dbReference>
<keyword evidence="4 11" id="KW-0808">Transferase</keyword>
<evidence type="ECO:0000256" key="10">
    <source>
        <dbReference type="PROSITE-ProRule" id="PRU00175"/>
    </source>
</evidence>
<feature type="region of interest" description="Disordered" evidence="12">
    <location>
        <begin position="231"/>
        <end position="251"/>
    </location>
</feature>
<dbReference type="Pfam" id="PF00097">
    <property type="entry name" value="zf-C3HC4"/>
    <property type="match status" value="1"/>
</dbReference>
<dbReference type="GO" id="GO:0006511">
    <property type="term" value="P:ubiquitin-dependent protein catabolic process"/>
    <property type="evidence" value="ECO:0007669"/>
    <property type="project" value="UniProtKB-UniRule"/>
</dbReference>
<evidence type="ECO:0000313" key="15">
    <source>
        <dbReference type="Proteomes" id="UP001157418"/>
    </source>
</evidence>
<evidence type="ECO:0000313" key="14">
    <source>
        <dbReference type="EMBL" id="CAH1423615.1"/>
    </source>
</evidence>
<proteinExistence type="predicted"/>
<name>A0AAU9MNU1_9ASTR</name>
<feature type="domain" description="RING-type" evidence="13">
    <location>
        <begin position="111"/>
        <end position="153"/>
    </location>
</feature>